<protein>
    <submittedName>
        <fullName evidence="2">Ferritin family protein</fullName>
    </submittedName>
</protein>
<dbReference type="InterPro" id="IPR009078">
    <property type="entry name" value="Ferritin-like_SF"/>
</dbReference>
<dbReference type="InterPro" id="IPR012347">
    <property type="entry name" value="Ferritin-like"/>
</dbReference>
<organism evidence="2 3">
    <name type="scientific">Geoanaerobacter pelophilus</name>
    <dbReference type="NCBI Taxonomy" id="60036"/>
    <lineage>
        <taxon>Bacteria</taxon>
        <taxon>Pseudomonadati</taxon>
        <taxon>Thermodesulfobacteriota</taxon>
        <taxon>Desulfuromonadia</taxon>
        <taxon>Geobacterales</taxon>
        <taxon>Geobacteraceae</taxon>
        <taxon>Geoanaerobacter</taxon>
    </lineage>
</organism>
<sequence length="163" mass="18661">MTVDVQEAIKNSLLTEKSAMLFYQYGAQQFKDHGAKRTFELLASEEREHAGHFHRIYPGSDIPSLDEFLAIQASDESTWLAVAKKVCGAEFTEQKALEVALNKEKQLEEALRELAVRMDDPEVRAVYELNACETHKHYLLIEAEYARIMGMVDESDMDTFVRE</sequence>
<evidence type="ECO:0000259" key="1">
    <source>
        <dbReference type="Pfam" id="PF02915"/>
    </source>
</evidence>
<dbReference type="RefSeq" id="WP_214170900.1">
    <property type="nucleotide sequence ID" value="NZ_JAHCVJ010000002.1"/>
</dbReference>
<dbReference type="InterPro" id="IPR003251">
    <property type="entry name" value="Rr_diiron-bd_dom"/>
</dbReference>
<dbReference type="SUPFAM" id="SSF47240">
    <property type="entry name" value="Ferritin-like"/>
    <property type="match status" value="1"/>
</dbReference>
<dbReference type="PANTHER" id="PTHR33531">
    <property type="entry name" value="RUBRERYTHRIN SUBFAMILY"/>
    <property type="match status" value="1"/>
</dbReference>
<dbReference type="EMBL" id="JAHCVJ010000002">
    <property type="protein sequence ID" value="MBT0664135.1"/>
    <property type="molecule type" value="Genomic_DNA"/>
</dbReference>
<comment type="caution">
    <text evidence="2">The sequence shown here is derived from an EMBL/GenBank/DDBJ whole genome shotgun (WGS) entry which is preliminary data.</text>
</comment>
<feature type="domain" description="Rubrerythrin diiron-binding" evidence="1">
    <location>
        <begin position="7"/>
        <end position="139"/>
    </location>
</feature>
<dbReference type="Pfam" id="PF02915">
    <property type="entry name" value="Rubrerythrin"/>
    <property type="match status" value="1"/>
</dbReference>
<evidence type="ECO:0000313" key="3">
    <source>
        <dbReference type="Proteomes" id="UP000811899"/>
    </source>
</evidence>
<accession>A0AAW4L6D0</accession>
<reference evidence="2 3" key="1">
    <citation type="submission" date="2021-05" db="EMBL/GenBank/DDBJ databases">
        <title>The draft genome of Geobacter pelophilus DSM 12255.</title>
        <authorList>
            <person name="Xu Z."/>
            <person name="Masuda Y."/>
            <person name="Itoh H."/>
            <person name="Senoo K."/>
        </authorList>
    </citation>
    <scope>NUCLEOTIDE SEQUENCE [LARGE SCALE GENOMIC DNA]</scope>
    <source>
        <strain evidence="2 3">DSM 12255</strain>
    </source>
</reference>
<dbReference type="GO" id="GO:0016491">
    <property type="term" value="F:oxidoreductase activity"/>
    <property type="evidence" value="ECO:0007669"/>
    <property type="project" value="InterPro"/>
</dbReference>
<gene>
    <name evidence="2" type="ORF">KI809_07455</name>
</gene>
<evidence type="ECO:0000313" key="2">
    <source>
        <dbReference type="EMBL" id="MBT0664135.1"/>
    </source>
</evidence>
<dbReference type="PANTHER" id="PTHR33531:SF7">
    <property type="entry name" value="HYPOTHETICAL MEMBRANE PROTEIN, CONSERVED"/>
    <property type="match status" value="1"/>
</dbReference>
<dbReference type="Proteomes" id="UP000811899">
    <property type="component" value="Unassembled WGS sequence"/>
</dbReference>
<dbReference type="Gene3D" id="1.20.1260.10">
    <property type="match status" value="1"/>
</dbReference>
<dbReference type="GO" id="GO:0046872">
    <property type="term" value="F:metal ion binding"/>
    <property type="evidence" value="ECO:0007669"/>
    <property type="project" value="InterPro"/>
</dbReference>
<dbReference type="CDD" id="cd01045">
    <property type="entry name" value="Ferritin_like_AB"/>
    <property type="match status" value="1"/>
</dbReference>
<dbReference type="AlphaFoldDB" id="A0AAW4L6D0"/>
<keyword evidence="3" id="KW-1185">Reference proteome</keyword>
<name>A0AAW4L6D0_9BACT</name>
<proteinExistence type="predicted"/>